<dbReference type="InterPro" id="IPR011029">
    <property type="entry name" value="DEATH-like_dom_sf"/>
</dbReference>
<dbReference type="OrthoDB" id="6140382at2759"/>
<evidence type="ECO:0000313" key="3">
    <source>
        <dbReference type="Proteomes" id="UP000749559"/>
    </source>
</evidence>
<feature type="non-terminal residue" evidence="2">
    <location>
        <position position="1"/>
    </location>
</feature>
<dbReference type="GO" id="GO:0043531">
    <property type="term" value="F:ADP binding"/>
    <property type="evidence" value="ECO:0007669"/>
    <property type="project" value="InterPro"/>
</dbReference>
<reference evidence="2" key="1">
    <citation type="submission" date="2022-03" db="EMBL/GenBank/DDBJ databases">
        <authorList>
            <person name="Martin C."/>
        </authorList>
    </citation>
    <scope>NUCLEOTIDE SEQUENCE</scope>
</reference>
<organism evidence="2 3">
    <name type="scientific">Owenia fusiformis</name>
    <name type="common">Polychaete worm</name>
    <dbReference type="NCBI Taxonomy" id="6347"/>
    <lineage>
        <taxon>Eukaryota</taxon>
        <taxon>Metazoa</taxon>
        <taxon>Spiralia</taxon>
        <taxon>Lophotrochozoa</taxon>
        <taxon>Annelida</taxon>
        <taxon>Polychaeta</taxon>
        <taxon>Sedentaria</taxon>
        <taxon>Canalipalpata</taxon>
        <taxon>Sabellida</taxon>
        <taxon>Oweniida</taxon>
        <taxon>Oweniidae</taxon>
        <taxon>Owenia</taxon>
    </lineage>
</organism>
<dbReference type="CDD" id="cd01670">
    <property type="entry name" value="Death"/>
    <property type="match status" value="1"/>
</dbReference>
<dbReference type="PANTHER" id="PTHR35205:SF1">
    <property type="entry name" value="ZU5 DOMAIN-CONTAINING PROTEIN"/>
    <property type="match status" value="1"/>
</dbReference>
<dbReference type="Proteomes" id="UP000749559">
    <property type="component" value="Unassembled WGS sequence"/>
</dbReference>
<comment type="caution">
    <text evidence="2">The sequence shown here is derived from an EMBL/GenBank/DDBJ whole genome shotgun (WGS) entry which is preliminary data.</text>
</comment>
<proteinExistence type="predicted"/>
<dbReference type="InterPro" id="IPR002182">
    <property type="entry name" value="NB-ARC"/>
</dbReference>
<dbReference type="AlphaFoldDB" id="A0A8S4N997"/>
<dbReference type="Pfam" id="PF00531">
    <property type="entry name" value="Death"/>
    <property type="match status" value="1"/>
</dbReference>
<evidence type="ECO:0000259" key="1">
    <source>
        <dbReference type="PROSITE" id="PS50017"/>
    </source>
</evidence>
<sequence length="912" mass="104720">MELAGEMGDAFKAIAGELGFSQGQIQTFEANNKTNLMNSRFDLLVSWQNRLSDGNAQQILAKALRNVGRNELAETVENWEKEIGYIEKPTMKSNIPPNVNGFTETEEYSKCFDHMKKTKKCVVLSGLSGVGKTEIVKRCWDVKQNDYDIGWYIPSDSKQNLTISLKKLLENLKISIQIETETTDSQESQFLNYVYKTLISEVKRKYLLIFDNVGKETCREIYQYFQPTENISIMVTTQSSCHPAEQGNDSIVIHIDGFNLDEALECLSDVDDKKGKKVKLWKEMSKLPSAIRGAKFYINKYKINIDEFLRRIKKPNLYKMIENDALGILGPNYPQPPIQAHVEIVTALLKDLVQEELKMGVVLLKAMAYLDSKAIPLFILSDILHQAYTDNNMSLEDKDTVVDTIFMGKLTDRSYATIRDDTEMGEKVRCVDTHDLVQLAIRIVMQKTPKDNEALQILMRVLFCYFDKDTKHTKSYNRNLMLMPHIETVLKHAQNKAMTSDIKVMVVAINDALGYFYTQKDFGLREEAEKKLQANISLLGEVLHLENILSEEHPSKRRRSENLNDIDIGQTDFDQSTLARDIYGKLVTLKDELGSKVIEQLLLSISLNEADIKQMKIKSGKKLPSFLSGNKIDKAIYKTLVESKLAIPEETMEKMYLPELYASVLYTFGRMYFYNKQKHDKTKPNKNTFITAIRLASALCRVIEEETGYIVLHSILCKRNALLYLYLEDVDEVGQLKTPEVKLGDLYNGKTAYKTLLKRNTSENWYQRGILKETYAKDVGSIHRCVCLERGITFGTNILRQEKDVTKRCKMAAEVEEDIKALKSEMSLKGDLSSIPDYHIVIADFYAEVKNWMAALNEYKHAIDRFQGSLSRKDSNKRWKEYDRAVEGFERAAKEMVTTVKEERDQLKQFKH</sequence>
<dbReference type="Pfam" id="PF00931">
    <property type="entry name" value="NB-ARC"/>
    <property type="match status" value="1"/>
</dbReference>
<dbReference type="PANTHER" id="PTHR35205">
    <property type="entry name" value="NB-ARC AND TPR DOMAIN PROTEIN"/>
    <property type="match status" value="1"/>
</dbReference>
<gene>
    <name evidence="2" type="ORF">OFUS_LOCUS5029</name>
</gene>
<accession>A0A8S4N997</accession>
<dbReference type="InterPro" id="IPR027417">
    <property type="entry name" value="P-loop_NTPase"/>
</dbReference>
<dbReference type="Gene3D" id="1.10.533.10">
    <property type="entry name" value="Death Domain, Fas"/>
    <property type="match status" value="1"/>
</dbReference>
<dbReference type="GO" id="GO:0007165">
    <property type="term" value="P:signal transduction"/>
    <property type="evidence" value="ECO:0007669"/>
    <property type="project" value="InterPro"/>
</dbReference>
<dbReference type="InterPro" id="IPR000488">
    <property type="entry name" value="Death_dom"/>
</dbReference>
<dbReference type="Gene3D" id="3.40.50.300">
    <property type="entry name" value="P-loop containing nucleotide triphosphate hydrolases"/>
    <property type="match status" value="1"/>
</dbReference>
<dbReference type="PROSITE" id="PS50017">
    <property type="entry name" value="DEATH_DOMAIN"/>
    <property type="match status" value="1"/>
</dbReference>
<evidence type="ECO:0000313" key="2">
    <source>
        <dbReference type="EMBL" id="CAH1778058.1"/>
    </source>
</evidence>
<keyword evidence="3" id="KW-1185">Reference proteome</keyword>
<dbReference type="SUPFAM" id="SSF47986">
    <property type="entry name" value="DEATH domain"/>
    <property type="match status" value="1"/>
</dbReference>
<dbReference type="EMBL" id="CAIIXF020000002">
    <property type="protein sequence ID" value="CAH1778058.1"/>
    <property type="molecule type" value="Genomic_DNA"/>
</dbReference>
<feature type="domain" description="Death" evidence="1">
    <location>
        <begin position="1"/>
        <end position="80"/>
    </location>
</feature>
<dbReference type="SUPFAM" id="SSF52540">
    <property type="entry name" value="P-loop containing nucleoside triphosphate hydrolases"/>
    <property type="match status" value="1"/>
</dbReference>
<name>A0A8S4N997_OWEFU</name>
<protein>
    <recommendedName>
        <fullName evidence="1">Death domain-containing protein</fullName>
    </recommendedName>
</protein>